<keyword evidence="2" id="KW-0645">Protease</keyword>
<evidence type="ECO:0000313" key="2">
    <source>
        <dbReference type="EMBL" id="AFZ68635.1"/>
    </source>
</evidence>
<dbReference type="STRING" id="937777.Deipe_3192"/>
<dbReference type="OrthoDB" id="9770107at2"/>
<dbReference type="InterPro" id="IPR029058">
    <property type="entry name" value="AB_hydrolase_fold"/>
</dbReference>
<evidence type="ECO:0000256" key="1">
    <source>
        <dbReference type="SAM" id="MobiDB-lite"/>
    </source>
</evidence>
<dbReference type="KEGG" id="dpd:Deipe_3192"/>
<dbReference type="GO" id="GO:0004185">
    <property type="term" value="F:serine-type carboxypeptidase activity"/>
    <property type="evidence" value="ECO:0007669"/>
    <property type="project" value="InterPro"/>
</dbReference>
<dbReference type="Pfam" id="PF00450">
    <property type="entry name" value="Peptidase_S10"/>
    <property type="match status" value="1"/>
</dbReference>
<dbReference type="InterPro" id="IPR001563">
    <property type="entry name" value="Peptidase_S10"/>
</dbReference>
<dbReference type="Gene3D" id="3.40.50.1820">
    <property type="entry name" value="alpha/beta hydrolase"/>
    <property type="match status" value="1"/>
</dbReference>
<feature type="region of interest" description="Disordered" evidence="1">
    <location>
        <begin position="1"/>
        <end position="23"/>
    </location>
</feature>
<dbReference type="PATRIC" id="fig|937777.3.peg.3207"/>
<keyword evidence="3" id="KW-1185">Reference proteome</keyword>
<keyword evidence="2" id="KW-0378">Hydrolase</keyword>
<evidence type="ECO:0000313" key="3">
    <source>
        <dbReference type="Proteomes" id="UP000010467"/>
    </source>
</evidence>
<dbReference type="Proteomes" id="UP000010467">
    <property type="component" value="Chromosome"/>
</dbReference>
<dbReference type="HOGENOM" id="CLU_032786_0_0_0"/>
<dbReference type="GO" id="GO:0006508">
    <property type="term" value="P:proteolysis"/>
    <property type="evidence" value="ECO:0007669"/>
    <property type="project" value="InterPro"/>
</dbReference>
<accession>L0A6K5</accession>
<gene>
    <name evidence="2" type="ordered locus">Deipe_3192</name>
</gene>
<dbReference type="RefSeq" id="WP_015236933.1">
    <property type="nucleotide sequence ID" value="NC_019793.1"/>
</dbReference>
<dbReference type="eggNOG" id="COG2939">
    <property type="taxonomic scope" value="Bacteria"/>
</dbReference>
<reference evidence="3" key="1">
    <citation type="submission" date="2012-03" db="EMBL/GenBank/DDBJ databases">
        <title>Complete sequence of chromosome of Deinococcus peraridilitoris DSM 19664.</title>
        <authorList>
            <person name="Lucas S."/>
            <person name="Copeland A."/>
            <person name="Lapidus A."/>
            <person name="Glavina del Rio T."/>
            <person name="Dalin E."/>
            <person name="Tice H."/>
            <person name="Bruce D."/>
            <person name="Goodwin L."/>
            <person name="Pitluck S."/>
            <person name="Peters L."/>
            <person name="Mikhailova N."/>
            <person name="Lu M."/>
            <person name="Kyrpides N."/>
            <person name="Mavromatis K."/>
            <person name="Ivanova N."/>
            <person name="Brettin T."/>
            <person name="Detter J.C."/>
            <person name="Han C."/>
            <person name="Larimer F."/>
            <person name="Land M."/>
            <person name="Hauser L."/>
            <person name="Markowitz V."/>
            <person name="Cheng J.-F."/>
            <person name="Hugenholtz P."/>
            <person name="Woyke T."/>
            <person name="Wu D."/>
            <person name="Pukall R."/>
            <person name="Steenblock K."/>
            <person name="Brambilla E."/>
            <person name="Klenk H.-P."/>
            <person name="Eisen J.A."/>
        </authorList>
    </citation>
    <scope>NUCLEOTIDE SEQUENCE [LARGE SCALE GENOMIC DNA]</scope>
    <source>
        <strain evidence="3">DSM 19664 / LMG 22246 / CIP 109416 / KR-200</strain>
    </source>
</reference>
<name>L0A6K5_DEIPD</name>
<dbReference type="AlphaFoldDB" id="L0A6K5"/>
<protein>
    <submittedName>
        <fullName evidence="2">Carboxypeptidase C (Cathepsin A)</fullName>
    </submittedName>
</protein>
<sequence>MPADDQAPQETKPTPAPTDRVTETRHTVRIGDQDVAYTVKTGTLVLKEERHDPEGKHEGEKAHAEVFFIAYLKDVHDASERHPITFSFNGGPGSSSVWLHLGVLGPRRIDMGDAGELKPPPYGMVDNEFSLLDETDLVFIDPVSTGFSRAVSGEKTKDFLGFKKDIESVGDFIRLFVTREQRWLAPKFLIGESYGTTRAAGLSGYLQERHGLFLNGVMLVSSILDFQTVRDAPGNDLPPILHLPTYTATAWYHGKLEGGQSRPLAEWLHEAEAFASGPYLHALFVGDQLGQDEYSEIKRQLARLTGLSEQFVERSRLRISLGRFCKELLREQGHTVGRLDSRFTGIDRDSGGEGPEYDPSYSAIQGPYSAALNHYVRAELGYTSDLPYEILSFPTNTSWSYKEFEGRYVNVSETLRKAMTLNPALKVLVASGYYDFATPYYATEHTLSHLGLDASLQGNLVKTYYEAGHMMYVHPASLERLKRDLASFVRAAWQ</sequence>
<keyword evidence="2" id="KW-0121">Carboxypeptidase</keyword>
<organism evidence="2 3">
    <name type="scientific">Deinococcus peraridilitoris (strain DSM 19664 / LMG 22246 / CIP 109416 / KR-200)</name>
    <dbReference type="NCBI Taxonomy" id="937777"/>
    <lineage>
        <taxon>Bacteria</taxon>
        <taxon>Thermotogati</taxon>
        <taxon>Deinococcota</taxon>
        <taxon>Deinococci</taxon>
        <taxon>Deinococcales</taxon>
        <taxon>Deinococcaceae</taxon>
        <taxon>Deinococcus</taxon>
    </lineage>
</organism>
<proteinExistence type="predicted"/>
<dbReference type="EMBL" id="CP003382">
    <property type="protein sequence ID" value="AFZ68635.1"/>
    <property type="molecule type" value="Genomic_DNA"/>
</dbReference>
<dbReference type="SUPFAM" id="SSF53474">
    <property type="entry name" value="alpha/beta-Hydrolases"/>
    <property type="match status" value="1"/>
</dbReference>